<dbReference type="PROSITE" id="PS51432">
    <property type="entry name" value="AP_NUCLEASE_F2_4"/>
    <property type="match status" value="1"/>
</dbReference>
<dbReference type="PANTHER" id="PTHR21445:SF0">
    <property type="entry name" value="APURINIC-APYRIMIDINIC ENDONUCLEASE"/>
    <property type="match status" value="1"/>
</dbReference>
<dbReference type="InterPro" id="IPR001719">
    <property type="entry name" value="AP_endonuc_2"/>
</dbReference>
<dbReference type="NCBIfam" id="TIGR00587">
    <property type="entry name" value="nfo"/>
    <property type="match status" value="1"/>
</dbReference>
<evidence type="ECO:0000256" key="6">
    <source>
        <dbReference type="ARBA" id="ARBA00022833"/>
    </source>
</evidence>
<evidence type="ECO:0000313" key="9">
    <source>
        <dbReference type="Proteomes" id="UP000095283"/>
    </source>
</evidence>
<dbReference type="SMART" id="SM00518">
    <property type="entry name" value="AP2Ec"/>
    <property type="match status" value="1"/>
</dbReference>
<dbReference type="Pfam" id="PF01261">
    <property type="entry name" value="AP_endonuc_2"/>
    <property type="match status" value="1"/>
</dbReference>
<dbReference type="GO" id="GO:0003677">
    <property type="term" value="F:DNA binding"/>
    <property type="evidence" value="ECO:0007669"/>
    <property type="project" value="InterPro"/>
</dbReference>
<keyword evidence="4" id="KW-0227">DNA damage</keyword>
<comment type="similarity">
    <text evidence="2">Belongs to the AP endonuclease 2 family.</text>
</comment>
<dbReference type="SUPFAM" id="SSF51658">
    <property type="entry name" value="Xylose isomerase-like"/>
    <property type="match status" value="1"/>
</dbReference>
<evidence type="ECO:0000313" key="10">
    <source>
        <dbReference type="WBParaSite" id="Hba_04316"/>
    </source>
</evidence>
<reference evidence="10" key="1">
    <citation type="submission" date="2016-11" db="UniProtKB">
        <authorList>
            <consortium name="WormBaseParasite"/>
        </authorList>
    </citation>
    <scope>IDENTIFICATION</scope>
</reference>
<dbReference type="WBParaSite" id="Hba_04316">
    <property type="protein sequence ID" value="Hba_04316"/>
    <property type="gene ID" value="Hba_04316"/>
</dbReference>
<dbReference type="PANTHER" id="PTHR21445">
    <property type="entry name" value="ENDONUCLEASE IV ENDODEOXYRIBONUCLEASE IV"/>
    <property type="match status" value="1"/>
</dbReference>
<dbReference type="CDD" id="cd00019">
    <property type="entry name" value="AP2Ec"/>
    <property type="match status" value="1"/>
</dbReference>
<dbReference type="GO" id="GO:0005634">
    <property type="term" value="C:nucleus"/>
    <property type="evidence" value="ECO:0007669"/>
    <property type="project" value="TreeGrafter"/>
</dbReference>
<dbReference type="GO" id="GO:0003906">
    <property type="term" value="F:DNA-(apurinic or apyrimidinic site) endonuclease activity"/>
    <property type="evidence" value="ECO:0007669"/>
    <property type="project" value="TreeGrafter"/>
</dbReference>
<keyword evidence="3" id="KW-0479">Metal-binding</keyword>
<dbReference type="InterPro" id="IPR036237">
    <property type="entry name" value="Xyl_isomerase-like_sf"/>
</dbReference>
<sequence>MSKRVLRSSRMTVDGIEPLYSVKESTSRTEKEVPRKRGKKSKNVGNVAIGLISNTVKGNIKNDDTKQFVEKRILSKMECYARIRILYTIILGMKTQRVKKSKFTGESMEQRQMRETIGADLLFIISFITELNINKKKRQWNSKPMDEETVERWYQVIKVSYTGYPIDQIIPHGSYLMNPGSPNEEKLAKSHTAMLDECQRAERLGILYYNFHPGMEHHVFYSALKNYVFYFYFFRSTTGECTHEESIRTVASTINYIIENTKNIIMVIETMAGQGHTVGGTFEEIRDMIQLVSVTNKLRVGVCIDTCHIFAAGYDIRTKKAYDKTMKHFDEVIGFKYLKAFHINDSKGDLGCRLDRHEHIGKGKIGKAAFGFIMDDPRLDSIPLVLETPEGEYPKEMMLMYGMQTNH</sequence>
<evidence type="ECO:0000256" key="1">
    <source>
        <dbReference type="ARBA" id="ARBA00001947"/>
    </source>
</evidence>
<comment type="cofactor">
    <cofactor evidence="1">
        <name>Zn(2+)</name>
        <dbReference type="ChEBI" id="CHEBI:29105"/>
    </cofactor>
</comment>
<evidence type="ECO:0000256" key="4">
    <source>
        <dbReference type="ARBA" id="ARBA00022763"/>
    </source>
</evidence>
<evidence type="ECO:0000256" key="2">
    <source>
        <dbReference type="ARBA" id="ARBA00005340"/>
    </source>
</evidence>
<dbReference type="GO" id="GO:0006284">
    <property type="term" value="P:base-excision repair"/>
    <property type="evidence" value="ECO:0007669"/>
    <property type="project" value="TreeGrafter"/>
</dbReference>
<name>A0A1I7WH70_HETBA</name>
<dbReference type="GO" id="GO:0008081">
    <property type="term" value="F:phosphoric diester hydrolase activity"/>
    <property type="evidence" value="ECO:0007669"/>
    <property type="project" value="TreeGrafter"/>
</dbReference>
<dbReference type="PROSITE" id="PS00731">
    <property type="entry name" value="AP_NUCLEASE_F2_3"/>
    <property type="match status" value="1"/>
</dbReference>
<dbReference type="InterPro" id="IPR013022">
    <property type="entry name" value="Xyl_isomerase-like_TIM-brl"/>
</dbReference>
<dbReference type="AlphaFoldDB" id="A0A1I7WH70"/>
<dbReference type="Gene3D" id="3.20.20.150">
    <property type="entry name" value="Divalent-metal-dependent TIM barrel enzymes"/>
    <property type="match status" value="1"/>
</dbReference>
<organism evidence="9 10">
    <name type="scientific">Heterorhabditis bacteriophora</name>
    <name type="common">Entomopathogenic nematode worm</name>
    <dbReference type="NCBI Taxonomy" id="37862"/>
    <lineage>
        <taxon>Eukaryota</taxon>
        <taxon>Metazoa</taxon>
        <taxon>Ecdysozoa</taxon>
        <taxon>Nematoda</taxon>
        <taxon>Chromadorea</taxon>
        <taxon>Rhabditida</taxon>
        <taxon>Rhabditina</taxon>
        <taxon>Rhabditomorpha</taxon>
        <taxon>Strongyloidea</taxon>
        <taxon>Heterorhabditidae</taxon>
        <taxon>Heterorhabditis</taxon>
    </lineage>
</organism>
<evidence type="ECO:0000259" key="8">
    <source>
        <dbReference type="Pfam" id="PF01261"/>
    </source>
</evidence>
<dbReference type="Proteomes" id="UP000095283">
    <property type="component" value="Unplaced"/>
</dbReference>
<protein>
    <submittedName>
        <fullName evidence="10">AP_endonuc_2 domain-containing protein</fullName>
    </submittedName>
</protein>
<keyword evidence="6" id="KW-0862">Zinc</keyword>
<dbReference type="PROSITE" id="PS00729">
    <property type="entry name" value="AP_NUCLEASE_F2_1"/>
    <property type="match status" value="1"/>
</dbReference>
<keyword evidence="7" id="KW-0234">DNA repair</keyword>
<keyword evidence="9" id="KW-1185">Reference proteome</keyword>
<accession>A0A1I7WH70</accession>
<evidence type="ECO:0000256" key="3">
    <source>
        <dbReference type="ARBA" id="ARBA00022723"/>
    </source>
</evidence>
<proteinExistence type="inferred from homology"/>
<dbReference type="PROSITE" id="PS00730">
    <property type="entry name" value="AP_NUCLEASE_F2_2"/>
    <property type="match status" value="1"/>
</dbReference>
<evidence type="ECO:0000256" key="5">
    <source>
        <dbReference type="ARBA" id="ARBA00022801"/>
    </source>
</evidence>
<feature type="domain" description="Xylose isomerase-like TIM barrel" evidence="8">
    <location>
        <begin position="141"/>
        <end position="392"/>
    </location>
</feature>
<dbReference type="InterPro" id="IPR018246">
    <property type="entry name" value="AP_endonuc_F2_Zn_BS"/>
</dbReference>
<evidence type="ECO:0000256" key="7">
    <source>
        <dbReference type="ARBA" id="ARBA00023204"/>
    </source>
</evidence>
<dbReference type="GO" id="GO:0005739">
    <property type="term" value="C:mitochondrion"/>
    <property type="evidence" value="ECO:0007669"/>
    <property type="project" value="TreeGrafter"/>
</dbReference>
<keyword evidence="5" id="KW-0378">Hydrolase</keyword>
<dbReference type="GO" id="GO:0008270">
    <property type="term" value="F:zinc ion binding"/>
    <property type="evidence" value="ECO:0007669"/>
    <property type="project" value="InterPro"/>
</dbReference>
<dbReference type="HAMAP" id="MF_00152">
    <property type="entry name" value="Nfo"/>
    <property type="match status" value="1"/>
</dbReference>